<accession>A0A6H1TU26</accession>
<dbReference type="SUPFAM" id="SSF53448">
    <property type="entry name" value="Nucleotide-diphospho-sugar transferases"/>
    <property type="match status" value="1"/>
</dbReference>
<dbReference type="SMART" id="SM00028">
    <property type="entry name" value="TPR"/>
    <property type="match status" value="5"/>
</dbReference>
<dbReference type="PROSITE" id="PS50005">
    <property type="entry name" value="TPR"/>
    <property type="match status" value="3"/>
</dbReference>
<dbReference type="Pfam" id="PF00535">
    <property type="entry name" value="Glycos_transf_2"/>
    <property type="match status" value="1"/>
</dbReference>
<gene>
    <name evidence="3" type="ORF">HCG48_01655</name>
</gene>
<evidence type="ECO:0000259" key="2">
    <source>
        <dbReference type="Pfam" id="PF00535"/>
    </source>
</evidence>
<dbReference type="Proteomes" id="UP000500857">
    <property type="component" value="Chromosome"/>
</dbReference>
<reference evidence="3 4" key="1">
    <citation type="submission" date="2020-04" db="EMBL/GenBank/DDBJ databases">
        <authorList>
            <person name="Basu S."/>
            <person name="Maruthanayagam V."/>
            <person name="Chakraborty S."/>
            <person name="Pramanik A."/>
            <person name="Mukherjee J."/>
            <person name="Brink B."/>
        </authorList>
    </citation>
    <scope>NUCLEOTIDE SEQUENCE [LARGE SCALE GENOMIC DNA]</scope>
    <source>
        <strain evidence="3 4">AP17</strain>
    </source>
</reference>
<dbReference type="RefSeq" id="WP_168567607.1">
    <property type="nucleotide sequence ID" value="NZ_CP051167.1"/>
</dbReference>
<dbReference type="InterPro" id="IPR001173">
    <property type="entry name" value="Glyco_trans_2-like"/>
</dbReference>
<dbReference type="InterPro" id="IPR029044">
    <property type="entry name" value="Nucleotide-diphossugar_trans"/>
</dbReference>
<evidence type="ECO:0000256" key="1">
    <source>
        <dbReference type="PROSITE-ProRule" id="PRU00339"/>
    </source>
</evidence>
<dbReference type="KEGG" id="oxy:HCG48_01655"/>
<dbReference type="EMBL" id="CP051167">
    <property type="protein sequence ID" value="QIZ69450.1"/>
    <property type="molecule type" value="Genomic_DNA"/>
</dbReference>
<evidence type="ECO:0000313" key="3">
    <source>
        <dbReference type="EMBL" id="QIZ69450.1"/>
    </source>
</evidence>
<dbReference type="PANTHER" id="PTHR43630:SF2">
    <property type="entry name" value="GLYCOSYLTRANSFERASE"/>
    <property type="match status" value="1"/>
</dbReference>
<sequence length="399" mass="44858">MVKLSLCAIVKDEEACIGRCLDSVKEVVDEIVILDTGSRDRTVEIARDYGAQIEHYQWNDDFAAARNAALQYVTGDWVLVLDADEILHPEIVPQLQEAIASDRHLAINLVRQEIGAKQSPYSLVSRLFRPLPGIQFSRPYHALIDDSVTEFMAQQPDRWDIGYLSSVAIVHDGYRPEAIAARDKLSRIRKAMERYLSEHPDDAYTCSKLGALYVQNGEIEAGLKLLRKGLKQEKHLDRLLRYELHYHAGIALSKQQKVGKAKSHYEAAIALNILPALKIGAYNNLGNLYMQTGDLTGAIAAYERVWQIDPNLPIAHFNLGLALKEKGKLNEAIAAYHHAIELDPTYAEAYQNIAVILLKNGKVFESLDHFRKAIALYERRDSPAGSELRSTLKEMGFKI</sequence>
<dbReference type="PROSITE" id="PS50293">
    <property type="entry name" value="TPR_REGION"/>
    <property type="match status" value="2"/>
</dbReference>
<dbReference type="InterPro" id="IPR019734">
    <property type="entry name" value="TPR_rpt"/>
</dbReference>
<name>A0A6H1TU26_9CYAN</name>
<dbReference type="Gene3D" id="1.25.40.10">
    <property type="entry name" value="Tetratricopeptide repeat domain"/>
    <property type="match status" value="2"/>
</dbReference>
<feature type="repeat" description="TPR" evidence="1">
    <location>
        <begin position="347"/>
        <end position="380"/>
    </location>
</feature>
<proteinExistence type="predicted"/>
<dbReference type="PANTHER" id="PTHR43630">
    <property type="entry name" value="POLY-BETA-1,6-N-ACETYL-D-GLUCOSAMINE SYNTHASE"/>
    <property type="match status" value="1"/>
</dbReference>
<dbReference type="AlphaFoldDB" id="A0A6H1TU26"/>
<organism evidence="3 4">
    <name type="scientific">Oxynema aestuarii AP17</name>
    <dbReference type="NCBI Taxonomy" id="2064643"/>
    <lineage>
        <taxon>Bacteria</taxon>
        <taxon>Bacillati</taxon>
        <taxon>Cyanobacteriota</taxon>
        <taxon>Cyanophyceae</taxon>
        <taxon>Oscillatoriophycideae</taxon>
        <taxon>Oscillatoriales</taxon>
        <taxon>Oscillatoriaceae</taxon>
        <taxon>Oxynema</taxon>
        <taxon>Oxynema aestuarii</taxon>
    </lineage>
</organism>
<dbReference type="Pfam" id="PF13414">
    <property type="entry name" value="TPR_11"/>
    <property type="match status" value="1"/>
</dbReference>
<dbReference type="InterPro" id="IPR011990">
    <property type="entry name" value="TPR-like_helical_dom_sf"/>
</dbReference>
<feature type="domain" description="Glycosyltransferase 2-like" evidence="2">
    <location>
        <begin position="6"/>
        <end position="137"/>
    </location>
</feature>
<dbReference type="Pfam" id="PF13431">
    <property type="entry name" value="TPR_17"/>
    <property type="match status" value="1"/>
</dbReference>
<dbReference type="CDD" id="cd02511">
    <property type="entry name" value="Beta4Glucosyltransferase"/>
    <property type="match status" value="1"/>
</dbReference>
<evidence type="ECO:0000313" key="4">
    <source>
        <dbReference type="Proteomes" id="UP000500857"/>
    </source>
</evidence>
<feature type="repeat" description="TPR" evidence="1">
    <location>
        <begin position="279"/>
        <end position="312"/>
    </location>
</feature>
<dbReference type="Gene3D" id="3.90.550.10">
    <property type="entry name" value="Spore Coat Polysaccharide Biosynthesis Protein SpsA, Chain A"/>
    <property type="match status" value="1"/>
</dbReference>
<keyword evidence="1" id="KW-0802">TPR repeat</keyword>
<protein>
    <submittedName>
        <fullName evidence="3">Tetratricopeptide repeat protein</fullName>
    </submittedName>
</protein>
<keyword evidence="4" id="KW-1185">Reference proteome</keyword>
<feature type="repeat" description="TPR" evidence="1">
    <location>
        <begin position="313"/>
        <end position="346"/>
    </location>
</feature>
<dbReference type="SUPFAM" id="SSF48452">
    <property type="entry name" value="TPR-like"/>
    <property type="match status" value="1"/>
</dbReference>